<organism evidence="1 2">
    <name type="scientific">Candidatus Daviesbacteria bacterium GW2011_GWB1_41_5</name>
    <dbReference type="NCBI Taxonomy" id="1618429"/>
    <lineage>
        <taxon>Bacteria</taxon>
        <taxon>Candidatus Daviesiibacteriota</taxon>
    </lineage>
</organism>
<protein>
    <submittedName>
        <fullName evidence="1">Uncharacterized protein</fullName>
    </submittedName>
</protein>
<proteinExistence type="predicted"/>
<name>A0A0G0WNC8_9BACT</name>
<dbReference type="Proteomes" id="UP000034753">
    <property type="component" value="Unassembled WGS sequence"/>
</dbReference>
<gene>
    <name evidence="1" type="ORF">UU67_C0003G0006</name>
</gene>
<accession>A0A0G0WNC8</accession>
<sequence length="172" mass="19769">MFKKRLAISHIRCVILMLLILLAMIWPGQVFARVTPEDIVNSKREAYEKTVKNYSFDHKQKLKILSDKIAEINKRRADELDQIMINQARILDEYELRSNGNNKVGIEKARYQITYAHEAIAYQAAKIYIFILNGEGNIKNDALNLISLFEGELLSARSKVIYSGQILKGVIK</sequence>
<comment type="caution">
    <text evidence="1">The sequence shown here is derived from an EMBL/GenBank/DDBJ whole genome shotgun (WGS) entry which is preliminary data.</text>
</comment>
<evidence type="ECO:0000313" key="1">
    <source>
        <dbReference type="EMBL" id="KKS14284.1"/>
    </source>
</evidence>
<dbReference type="AlphaFoldDB" id="A0A0G0WNC8"/>
<evidence type="ECO:0000313" key="2">
    <source>
        <dbReference type="Proteomes" id="UP000034753"/>
    </source>
</evidence>
<dbReference type="EMBL" id="LCBN01000003">
    <property type="protein sequence ID" value="KKS14284.1"/>
    <property type="molecule type" value="Genomic_DNA"/>
</dbReference>
<reference evidence="1 2" key="1">
    <citation type="journal article" date="2015" name="Nature">
        <title>rRNA introns, odd ribosomes, and small enigmatic genomes across a large radiation of phyla.</title>
        <authorList>
            <person name="Brown C.T."/>
            <person name="Hug L.A."/>
            <person name="Thomas B.C."/>
            <person name="Sharon I."/>
            <person name="Castelle C.J."/>
            <person name="Singh A."/>
            <person name="Wilkins M.J."/>
            <person name="Williams K.H."/>
            <person name="Banfield J.F."/>
        </authorList>
    </citation>
    <scope>NUCLEOTIDE SEQUENCE [LARGE SCALE GENOMIC DNA]</scope>
</reference>